<protein>
    <recommendedName>
        <fullName evidence="2">tetrahydrofolate synthase</fullName>
        <ecNumber evidence="2">6.3.2.17</ecNumber>
    </recommendedName>
    <alternativeName>
        <fullName evidence="8">Tetrahydrofolylpolyglutamate synthase</fullName>
    </alternativeName>
</protein>
<dbReference type="Gene3D" id="3.90.190.20">
    <property type="entry name" value="Mur ligase, C-terminal domain"/>
    <property type="match status" value="1"/>
</dbReference>
<feature type="domain" description="Mur ligase C-terminal" evidence="12">
    <location>
        <begin position="297"/>
        <end position="416"/>
    </location>
</feature>
<keyword evidence="6 10" id="KW-0067">ATP-binding</keyword>
<dbReference type="Pfam" id="PF02875">
    <property type="entry name" value="Mur_ligase_C"/>
    <property type="match status" value="1"/>
</dbReference>
<dbReference type="Proteomes" id="UP000095488">
    <property type="component" value="Unassembled WGS sequence"/>
</dbReference>
<comment type="catalytic activity">
    <reaction evidence="9">
        <text>(6S)-5,6,7,8-tetrahydrofolyl-(gamma-L-Glu)(n) + L-glutamate + ATP = (6S)-5,6,7,8-tetrahydrofolyl-(gamma-L-Glu)(n+1) + ADP + phosphate + H(+)</text>
        <dbReference type="Rhea" id="RHEA:10580"/>
        <dbReference type="Rhea" id="RHEA-COMP:14738"/>
        <dbReference type="Rhea" id="RHEA-COMP:14740"/>
        <dbReference type="ChEBI" id="CHEBI:15378"/>
        <dbReference type="ChEBI" id="CHEBI:29985"/>
        <dbReference type="ChEBI" id="CHEBI:30616"/>
        <dbReference type="ChEBI" id="CHEBI:43474"/>
        <dbReference type="ChEBI" id="CHEBI:141005"/>
        <dbReference type="ChEBI" id="CHEBI:456216"/>
        <dbReference type="EC" id="6.3.2.17"/>
    </reaction>
</comment>
<evidence type="ECO:0000256" key="8">
    <source>
        <dbReference type="ARBA" id="ARBA00030592"/>
    </source>
</evidence>
<dbReference type="SUPFAM" id="SSF53623">
    <property type="entry name" value="MurD-like peptide ligases, catalytic domain"/>
    <property type="match status" value="1"/>
</dbReference>
<dbReference type="PANTHER" id="PTHR11136">
    <property type="entry name" value="FOLYLPOLYGLUTAMATE SYNTHASE-RELATED"/>
    <property type="match status" value="1"/>
</dbReference>
<evidence type="ECO:0000259" key="13">
    <source>
        <dbReference type="Pfam" id="PF08245"/>
    </source>
</evidence>
<dbReference type="RefSeq" id="WP_055259207.1">
    <property type="nucleotide sequence ID" value="NZ_CABIXL010000005.1"/>
</dbReference>
<evidence type="ECO:0000256" key="2">
    <source>
        <dbReference type="ARBA" id="ARBA00013025"/>
    </source>
</evidence>
<dbReference type="PROSITE" id="PS01011">
    <property type="entry name" value="FOLYLPOLYGLU_SYNT_1"/>
    <property type="match status" value="1"/>
</dbReference>
<reference evidence="14 15" key="1">
    <citation type="submission" date="2015-09" db="EMBL/GenBank/DDBJ databases">
        <authorList>
            <consortium name="Pathogen Informatics"/>
            <person name="Wu L."/>
            <person name="Ma J."/>
        </authorList>
    </citation>
    <scope>NUCLEOTIDE SEQUENCE [LARGE SCALE GENOMIC DNA]</scope>
    <source>
        <strain evidence="14 15">2789STDY5834858</strain>
    </source>
</reference>
<evidence type="ECO:0000259" key="12">
    <source>
        <dbReference type="Pfam" id="PF02875"/>
    </source>
</evidence>
<dbReference type="Pfam" id="PF08245">
    <property type="entry name" value="Mur_ligase_M"/>
    <property type="match status" value="1"/>
</dbReference>
<dbReference type="InterPro" id="IPR013221">
    <property type="entry name" value="Mur_ligase_cen"/>
</dbReference>
<organism evidence="14 15">
    <name type="scientific">Sarcina ventriculi</name>
    <name type="common">Clostridium ventriculi</name>
    <dbReference type="NCBI Taxonomy" id="1267"/>
    <lineage>
        <taxon>Bacteria</taxon>
        <taxon>Bacillati</taxon>
        <taxon>Bacillota</taxon>
        <taxon>Clostridia</taxon>
        <taxon>Eubacteriales</taxon>
        <taxon>Clostridiaceae</taxon>
        <taxon>Sarcina</taxon>
    </lineage>
</organism>
<evidence type="ECO:0000256" key="5">
    <source>
        <dbReference type="ARBA" id="ARBA00022741"/>
    </source>
</evidence>
<dbReference type="InterPro" id="IPR018109">
    <property type="entry name" value="Folylpolyglutamate_synth_CS"/>
</dbReference>
<dbReference type="PANTHER" id="PTHR11136:SF0">
    <property type="entry name" value="DIHYDROFOLATE SYNTHETASE-RELATED"/>
    <property type="match status" value="1"/>
</dbReference>
<name>A0ABP2AQI8_SARVE</name>
<feature type="domain" description="Mur ligase central" evidence="13">
    <location>
        <begin position="44"/>
        <end position="270"/>
    </location>
</feature>
<evidence type="ECO:0000313" key="14">
    <source>
        <dbReference type="EMBL" id="CUN97307.1"/>
    </source>
</evidence>
<accession>A0ABP2AQI8</accession>
<dbReference type="SUPFAM" id="SSF53244">
    <property type="entry name" value="MurD-like peptide ligases, peptide-binding domain"/>
    <property type="match status" value="1"/>
</dbReference>
<comment type="similarity">
    <text evidence="1 10">Belongs to the folylpolyglutamate synthase family.</text>
</comment>
<keyword evidence="7" id="KW-0460">Magnesium</keyword>
<sequence>MNYNEAMEYIENTAKFGMNLGLERILKILEYLDNPQDKIKCIHVGGTNGKGSTTAMISSILIEEGYKVGMYTSPYLEEFEERIQVNGENIKKQELASIVTEIKSAISKVDVIKFGAPTQFEIITALMFYYFAKEEVDYAVVEVGLGGRLDATNVINPVLVVLTSISLDHMNILGNTLKEIASEKVEIIKKDCTVISYPQQEETLNVIRSKCEELNNKLIVVKKEDIRQVVIDKSNFTQKITADILNETYSVELSLIGEHQILNCIVCLNAIKQLKNKGVIIKDSSINRGLSNVKWIGRMEVLKKNPLVVIDGAHNIDGIEKLRVSVDKYLNYNRLILIVGILGDKEVSKMLNVITDKASYVIVTEPHNYRAESSSVLYEKVKEKGIECFDIEDYEEAYKKALSLGNDDDLILVCGSLYMIGDMRKIIRKCKSCT</sequence>
<evidence type="ECO:0000256" key="1">
    <source>
        <dbReference type="ARBA" id="ARBA00008276"/>
    </source>
</evidence>
<comment type="caution">
    <text evidence="14">The sequence shown here is derived from an EMBL/GenBank/DDBJ whole genome shotgun (WGS) entry which is preliminary data.</text>
</comment>
<dbReference type="PROSITE" id="PS01012">
    <property type="entry name" value="FOLYLPOLYGLU_SYNT_2"/>
    <property type="match status" value="1"/>
</dbReference>
<dbReference type="PIRSF" id="PIRSF001563">
    <property type="entry name" value="Folylpolyglu_synth"/>
    <property type="match status" value="1"/>
</dbReference>
<evidence type="ECO:0000256" key="9">
    <source>
        <dbReference type="ARBA" id="ARBA00047493"/>
    </source>
</evidence>
<evidence type="ECO:0000256" key="7">
    <source>
        <dbReference type="ARBA" id="ARBA00022842"/>
    </source>
</evidence>
<evidence type="ECO:0000256" key="4">
    <source>
        <dbReference type="ARBA" id="ARBA00022723"/>
    </source>
</evidence>
<dbReference type="InterPro" id="IPR036615">
    <property type="entry name" value="Mur_ligase_C_dom_sf"/>
</dbReference>
<keyword evidence="3 10" id="KW-0436">Ligase</keyword>
<dbReference type="EMBL" id="CYZR01000005">
    <property type="protein sequence ID" value="CUN97307.1"/>
    <property type="molecule type" value="Genomic_DNA"/>
</dbReference>
<evidence type="ECO:0000256" key="3">
    <source>
        <dbReference type="ARBA" id="ARBA00022598"/>
    </source>
</evidence>
<keyword evidence="11" id="KW-0175">Coiled coil</keyword>
<dbReference type="InterPro" id="IPR036565">
    <property type="entry name" value="Mur-like_cat_sf"/>
</dbReference>
<feature type="coiled-coil region" evidence="11">
    <location>
        <begin position="197"/>
        <end position="224"/>
    </location>
</feature>
<dbReference type="InterPro" id="IPR001645">
    <property type="entry name" value="Folylpolyglutamate_synth"/>
</dbReference>
<evidence type="ECO:0000256" key="10">
    <source>
        <dbReference type="PIRNR" id="PIRNR001563"/>
    </source>
</evidence>
<evidence type="ECO:0000313" key="15">
    <source>
        <dbReference type="Proteomes" id="UP000095488"/>
    </source>
</evidence>
<keyword evidence="5 10" id="KW-0547">Nucleotide-binding</keyword>
<keyword evidence="4" id="KW-0479">Metal-binding</keyword>
<dbReference type="Gene3D" id="3.40.1190.10">
    <property type="entry name" value="Mur-like, catalytic domain"/>
    <property type="match status" value="1"/>
</dbReference>
<evidence type="ECO:0000256" key="6">
    <source>
        <dbReference type="ARBA" id="ARBA00022840"/>
    </source>
</evidence>
<dbReference type="NCBIfam" id="TIGR01499">
    <property type="entry name" value="folC"/>
    <property type="match status" value="1"/>
</dbReference>
<keyword evidence="15" id="KW-1185">Reference proteome</keyword>
<gene>
    <name evidence="14" type="primary">fgs</name>
    <name evidence="14" type="ORF">ERS852473_01546</name>
</gene>
<proteinExistence type="inferred from homology"/>
<evidence type="ECO:0000256" key="11">
    <source>
        <dbReference type="SAM" id="Coils"/>
    </source>
</evidence>
<dbReference type="InterPro" id="IPR004101">
    <property type="entry name" value="Mur_ligase_C"/>
</dbReference>
<dbReference type="GO" id="GO:0004326">
    <property type="term" value="F:tetrahydrofolylpolyglutamate synthase activity"/>
    <property type="evidence" value="ECO:0007669"/>
    <property type="project" value="UniProtKB-EC"/>
</dbReference>
<dbReference type="EC" id="6.3.2.17" evidence="2"/>